<sequence length="432" mass="46568">MPVPSVEMKRGFYSPNFIVPKKGGGLSNRPEGRLFSCLDPSKTQAVPAVCLRRLGLLVQGPPLRHIHVAPRLYKGHGGCPCPSQGTRLGLRVNWEKSKLSPAQSISFLGVELDSVTMTAQVPGAHGILSHGHATGPDAYETGFIPESQDGHGVKMLPRQAGVLYATGMQPQGSGQALGCIGNQLPGVADSASGLEEVPTFSSGQACVDPYRQQSDCGHRLRQVSACHSHYRRTQSGGRFSLTTSLALRQVEAPPSDGRFDQAQNLVLRACALIINPGASSPLAICLWFFRPYSKICLSPFSQSISCPLYEDGPPDCAHCCQESGRSSSPLHQRFVPGIWAGRLSHCPETPAWIRAQVRALRIYIERTQDFRRSEQLFVCFGGQQKGKAVQAKDLPLSFGCNPYGLLGQRLTLPAGSESPLNQGSHCLSSFGK</sequence>
<dbReference type="PANTHER" id="PTHR33066">
    <property type="entry name" value="INTEGRASE_SAM-LIKE_N DOMAIN-CONTAINING PROTEIN"/>
    <property type="match status" value="1"/>
</dbReference>
<comment type="caution">
    <text evidence="1">The sequence shown here is derived from an EMBL/GenBank/DDBJ whole genome shotgun (WGS) entry which is preliminary data.</text>
</comment>
<organism evidence="1 2">
    <name type="scientific">Labeo rohita</name>
    <name type="common">Indian major carp</name>
    <name type="synonym">Cyprinus rohita</name>
    <dbReference type="NCBI Taxonomy" id="84645"/>
    <lineage>
        <taxon>Eukaryota</taxon>
        <taxon>Metazoa</taxon>
        <taxon>Chordata</taxon>
        <taxon>Craniata</taxon>
        <taxon>Vertebrata</taxon>
        <taxon>Euteleostomi</taxon>
        <taxon>Actinopterygii</taxon>
        <taxon>Neopterygii</taxon>
        <taxon>Teleostei</taxon>
        <taxon>Ostariophysi</taxon>
        <taxon>Cypriniformes</taxon>
        <taxon>Cyprinidae</taxon>
        <taxon>Labeoninae</taxon>
        <taxon>Labeonini</taxon>
        <taxon>Labeo</taxon>
    </lineage>
</organism>
<name>A0ABQ8L3V5_LABRO</name>
<keyword evidence="2" id="KW-1185">Reference proteome</keyword>
<reference evidence="1 2" key="1">
    <citation type="submission" date="2022-01" db="EMBL/GenBank/DDBJ databases">
        <title>A high-quality chromosome-level genome assembly of rohu carp, Labeo rohita.</title>
        <authorList>
            <person name="Arick M.A. II"/>
            <person name="Hsu C.-Y."/>
            <person name="Magbanua Z."/>
            <person name="Pechanova O."/>
            <person name="Grover C."/>
            <person name="Miller E."/>
            <person name="Thrash A."/>
            <person name="Ezzel L."/>
            <person name="Alam S."/>
            <person name="Benzie J."/>
            <person name="Hamilton M."/>
            <person name="Karsi A."/>
            <person name="Lawrence M.L."/>
            <person name="Peterson D.G."/>
        </authorList>
    </citation>
    <scope>NUCLEOTIDE SEQUENCE [LARGE SCALE GENOMIC DNA]</scope>
    <source>
        <strain evidence="2">BAU-BD-2019</strain>
        <tissue evidence="1">Blood</tissue>
    </source>
</reference>
<proteinExistence type="predicted"/>
<dbReference type="EMBL" id="JACTAM010002254">
    <property type="protein sequence ID" value="KAI2645407.1"/>
    <property type="molecule type" value="Genomic_DNA"/>
</dbReference>
<protein>
    <submittedName>
        <fullName evidence="1">Acetyl-coenzyme A synthetase</fullName>
    </submittedName>
</protein>
<evidence type="ECO:0000313" key="2">
    <source>
        <dbReference type="Proteomes" id="UP000830375"/>
    </source>
</evidence>
<dbReference type="PANTHER" id="PTHR33066:SF2">
    <property type="entry name" value="FILAGGRIN-2-LIKE"/>
    <property type="match status" value="1"/>
</dbReference>
<evidence type="ECO:0000313" key="1">
    <source>
        <dbReference type="EMBL" id="KAI2645407.1"/>
    </source>
</evidence>
<dbReference type="Proteomes" id="UP000830375">
    <property type="component" value="Unassembled WGS sequence"/>
</dbReference>
<gene>
    <name evidence="1" type="ORF">H4Q32_028248</name>
</gene>
<accession>A0ABQ8L3V5</accession>